<gene>
    <name evidence="1" type="ORF">AVEN_81708_1</name>
</gene>
<dbReference type="EMBL" id="BGPR01002520">
    <property type="protein sequence ID" value="GBM74842.1"/>
    <property type="molecule type" value="Genomic_DNA"/>
</dbReference>
<name>A0A4Y2IBN8_ARAVE</name>
<sequence length="114" mass="13381">MRTLGYMDRENSCLLPMLSIDLEPNEDKEPYVYGLPTLVYQITFHFLGIKFISHQREFVSIFESKGAAEPCKFFFNKLVVEIKESNRNFELDNWFMRVPFILQLTNYGLTANGN</sequence>
<organism evidence="1 2">
    <name type="scientific">Araneus ventricosus</name>
    <name type="common">Orbweaver spider</name>
    <name type="synonym">Epeira ventricosa</name>
    <dbReference type="NCBI Taxonomy" id="182803"/>
    <lineage>
        <taxon>Eukaryota</taxon>
        <taxon>Metazoa</taxon>
        <taxon>Ecdysozoa</taxon>
        <taxon>Arthropoda</taxon>
        <taxon>Chelicerata</taxon>
        <taxon>Arachnida</taxon>
        <taxon>Araneae</taxon>
        <taxon>Araneomorphae</taxon>
        <taxon>Entelegynae</taxon>
        <taxon>Araneoidea</taxon>
        <taxon>Araneidae</taxon>
        <taxon>Araneus</taxon>
    </lineage>
</organism>
<keyword evidence="2" id="KW-1185">Reference proteome</keyword>
<proteinExistence type="predicted"/>
<reference evidence="1 2" key="1">
    <citation type="journal article" date="2019" name="Sci. Rep.">
        <title>Orb-weaving spider Araneus ventricosus genome elucidates the spidroin gene catalogue.</title>
        <authorList>
            <person name="Kono N."/>
            <person name="Nakamura H."/>
            <person name="Ohtoshi R."/>
            <person name="Moran D.A.P."/>
            <person name="Shinohara A."/>
            <person name="Yoshida Y."/>
            <person name="Fujiwara M."/>
            <person name="Mori M."/>
            <person name="Tomita M."/>
            <person name="Arakawa K."/>
        </authorList>
    </citation>
    <scope>NUCLEOTIDE SEQUENCE [LARGE SCALE GENOMIC DNA]</scope>
</reference>
<comment type="caution">
    <text evidence="1">The sequence shown here is derived from an EMBL/GenBank/DDBJ whole genome shotgun (WGS) entry which is preliminary data.</text>
</comment>
<evidence type="ECO:0000313" key="1">
    <source>
        <dbReference type="EMBL" id="GBM74842.1"/>
    </source>
</evidence>
<protein>
    <submittedName>
        <fullName evidence="1">Uncharacterized protein</fullName>
    </submittedName>
</protein>
<accession>A0A4Y2IBN8</accession>
<dbReference type="Proteomes" id="UP000499080">
    <property type="component" value="Unassembled WGS sequence"/>
</dbReference>
<evidence type="ECO:0000313" key="2">
    <source>
        <dbReference type="Proteomes" id="UP000499080"/>
    </source>
</evidence>
<dbReference type="AlphaFoldDB" id="A0A4Y2IBN8"/>